<keyword evidence="3" id="KW-1185">Reference proteome</keyword>
<proteinExistence type="predicted"/>
<name>A0AAN7BJ70_9PEZI</name>
<dbReference type="Proteomes" id="UP001301958">
    <property type="component" value="Unassembled WGS sequence"/>
</dbReference>
<dbReference type="PANTHER" id="PTHR33488">
    <property type="entry name" value="ZGC:162509"/>
    <property type="match status" value="1"/>
</dbReference>
<comment type="caution">
    <text evidence="2">The sequence shown here is derived from an EMBL/GenBank/DDBJ whole genome shotgun (WGS) entry which is preliminary data.</text>
</comment>
<reference evidence="2" key="2">
    <citation type="submission" date="2023-05" db="EMBL/GenBank/DDBJ databases">
        <authorList>
            <consortium name="Lawrence Berkeley National Laboratory"/>
            <person name="Steindorff A."/>
            <person name="Hensen N."/>
            <person name="Bonometti L."/>
            <person name="Westerberg I."/>
            <person name="Brannstrom I.O."/>
            <person name="Guillou S."/>
            <person name="Cros-Aarteil S."/>
            <person name="Calhoun S."/>
            <person name="Haridas S."/>
            <person name="Kuo A."/>
            <person name="Mondo S."/>
            <person name="Pangilinan J."/>
            <person name="Riley R."/>
            <person name="Labutti K."/>
            <person name="Andreopoulos B."/>
            <person name="Lipzen A."/>
            <person name="Chen C."/>
            <person name="Yanf M."/>
            <person name="Daum C."/>
            <person name="Ng V."/>
            <person name="Clum A."/>
            <person name="Ohm R."/>
            <person name="Martin F."/>
            <person name="Silar P."/>
            <person name="Natvig D."/>
            <person name="Lalanne C."/>
            <person name="Gautier V."/>
            <person name="Ament-Velasquez S.L."/>
            <person name="Kruys A."/>
            <person name="Hutchinson M.I."/>
            <person name="Powell A.J."/>
            <person name="Barry K."/>
            <person name="Miller A.N."/>
            <person name="Grigoriev I.V."/>
            <person name="Debuchy R."/>
            <person name="Gladieux P."/>
            <person name="Thoren M.H."/>
            <person name="Johannesson H."/>
        </authorList>
    </citation>
    <scope>NUCLEOTIDE SEQUENCE</scope>
    <source>
        <strain evidence="2">CBS 990.96</strain>
    </source>
</reference>
<protein>
    <submittedName>
        <fullName evidence="2">Uncharacterized protein</fullName>
    </submittedName>
</protein>
<accession>A0AAN7BJ70</accession>
<feature type="coiled-coil region" evidence="1">
    <location>
        <begin position="315"/>
        <end position="367"/>
    </location>
</feature>
<feature type="coiled-coil region" evidence="1">
    <location>
        <begin position="187"/>
        <end position="247"/>
    </location>
</feature>
<dbReference type="PANTHER" id="PTHR33488:SF2">
    <property type="entry name" value="EARLY ENDOSOME ANTIGEN 1-LIKE"/>
    <property type="match status" value="1"/>
</dbReference>
<keyword evidence="1" id="KW-0175">Coiled coil</keyword>
<evidence type="ECO:0000313" key="3">
    <source>
        <dbReference type="Proteomes" id="UP001301958"/>
    </source>
</evidence>
<reference evidence="2" key="1">
    <citation type="journal article" date="2023" name="Mol. Phylogenet. Evol.">
        <title>Genome-scale phylogeny and comparative genomics of the fungal order Sordariales.</title>
        <authorList>
            <person name="Hensen N."/>
            <person name="Bonometti L."/>
            <person name="Westerberg I."/>
            <person name="Brannstrom I.O."/>
            <person name="Guillou S."/>
            <person name="Cros-Aarteil S."/>
            <person name="Calhoun S."/>
            <person name="Haridas S."/>
            <person name="Kuo A."/>
            <person name="Mondo S."/>
            <person name="Pangilinan J."/>
            <person name="Riley R."/>
            <person name="LaButti K."/>
            <person name="Andreopoulos B."/>
            <person name="Lipzen A."/>
            <person name="Chen C."/>
            <person name="Yan M."/>
            <person name="Daum C."/>
            <person name="Ng V."/>
            <person name="Clum A."/>
            <person name="Steindorff A."/>
            <person name="Ohm R.A."/>
            <person name="Martin F."/>
            <person name="Silar P."/>
            <person name="Natvig D.O."/>
            <person name="Lalanne C."/>
            <person name="Gautier V."/>
            <person name="Ament-Velasquez S.L."/>
            <person name="Kruys A."/>
            <person name="Hutchinson M.I."/>
            <person name="Powell A.J."/>
            <person name="Barry K."/>
            <person name="Miller A.N."/>
            <person name="Grigoriev I.V."/>
            <person name="Debuchy R."/>
            <person name="Gladieux P."/>
            <person name="Hiltunen Thoren M."/>
            <person name="Johannesson H."/>
        </authorList>
    </citation>
    <scope>NUCLEOTIDE SEQUENCE</scope>
    <source>
        <strain evidence="2">CBS 990.96</strain>
    </source>
</reference>
<gene>
    <name evidence="2" type="ORF">QBC38DRAFT_398050</name>
</gene>
<sequence length="550" mass="62389">MSDPRSKYALAIQGFAKSEIASLKENPVVMGGEWAFPLEAAPAAVCTMAILLKTASKTELAGIEVTSQEVTGHEGKTLGTLPAKLFHANLEHCSQLGQSSFREAEKTMALIERTAHDMTRDDGSISYIIELLEDLDEAQTELRPEVEKIEETSRQCLEDIRTLCSKFEYWYWVICSLKTRALEGKDNAQLEKNQRDIEQKLTRKERVTRGEEESLAKQMAEEAETRLRDAKIEIERARKEVDKLAGQDSGTELSYAQEIEEAEKAIAAMEPPKKEGGARALVKKVKVGMFGENQKEYEARVKKFEDLKRKRDEYIADERARREQARQRAEDALRVAKEEEEKIRDEIAKARAELIEKKDQHLEARNSWTRATSELKRLGEEKIELKTILRILESSINQLATLKNQVNQLVKFFDLVLVEVTKGVARHVTDFLDPVKRCADQGRLGNIAKKRIITQSLHIQSSFSTIRDISGTFVKISNKYIGPAIDQMEALAAVPDKHWDSESERFTQVCHTYMQEIREMAENAATNMHVNVKNRIDYLGQHAIDVAAAA</sequence>
<evidence type="ECO:0000256" key="1">
    <source>
        <dbReference type="SAM" id="Coils"/>
    </source>
</evidence>
<dbReference type="EMBL" id="MU865398">
    <property type="protein sequence ID" value="KAK4224277.1"/>
    <property type="molecule type" value="Genomic_DNA"/>
</dbReference>
<organism evidence="2 3">
    <name type="scientific">Podospora fimiseda</name>
    <dbReference type="NCBI Taxonomy" id="252190"/>
    <lineage>
        <taxon>Eukaryota</taxon>
        <taxon>Fungi</taxon>
        <taxon>Dikarya</taxon>
        <taxon>Ascomycota</taxon>
        <taxon>Pezizomycotina</taxon>
        <taxon>Sordariomycetes</taxon>
        <taxon>Sordariomycetidae</taxon>
        <taxon>Sordariales</taxon>
        <taxon>Podosporaceae</taxon>
        <taxon>Podospora</taxon>
    </lineage>
</organism>
<evidence type="ECO:0000313" key="2">
    <source>
        <dbReference type="EMBL" id="KAK4224277.1"/>
    </source>
</evidence>
<dbReference type="AlphaFoldDB" id="A0AAN7BJ70"/>